<sequence>MQLPSFVRKRVKLPARKLQAKATLKIIQEEADNLRSLVHPHIVAFIGSYEELKSSNRHYYFLLMSPVGDNDLRNFLDIAGESTELDFTSSTSRTWRSWIHSWFACLASALAYMHEKGIRHQDIKPSNIIHKGNRVYFTDFSSSCAFDVGRTTSTDNPSRSSPMYAAP</sequence>
<feature type="non-terminal residue" evidence="2">
    <location>
        <position position="167"/>
    </location>
</feature>
<dbReference type="OrthoDB" id="4062651at2759"/>
<evidence type="ECO:0000259" key="1">
    <source>
        <dbReference type="PROSITE" id="PS50011"/>
    </source>
</evidence>
<dbReference type="PANTHER" id="PTHR24361">
    <property type="entry name" value="MITOGEN-ACTIVATED KINASE KINASE KINASE"/>
    <property type="match status" value="1"/>
</dbReference>
<proteinExistence type="predicted"/>
<keyword evidence="2" id="KW-0808">Transferase</keyword>
<name>A0A6A5KQH7_9PLEO</name>
<keyword evidence="2" id="KW-0418">Kinase</keyword>
<dbReference type="GO" id="GO:0005737">
    <property type="term" value="C:cytoplasm"/>
    <property type="evidence" value="ECO:0007669"/>
    <property type="project" value="TreeGrafter"/>
</dbReference>
<dbReference type="InterPro" id="IPR000719">
    <property type="entry name" value="Prot_kinase_dom"/>
</dbReference>
<protein>
    <submittedName>
        <fullName evidence="2">Kinase-like protein</fullName>
    </submittedName>
</protein>
<dbReference type="Pfam" id="PF00069">
    <property type="entry name" value="Pkinase"/>
    <property type="match status" value="1"/>
</dbReference>
<dbReference type="Gene3D" id="1.10.510.10">
    <property type="entry name" value="Transferase(Phosphotransferase) domain 1"/>
    <property type="match status" value="1"/>
</dbReference>
<gene>
    <name evidence="2" type="ORF">BDW02DRAFT_565616</name>
</gene>
<evidence type="ECO:0000313" key="3">
    <source>
        <dbReference type="Proteomes" id="UP000800040"/>
    </source>
</evidence>
<dbReference type="AlphaFoldDB" id="A0A6A5KQH7"/>
<dbReference type="GO" id="GO:0004674">
    <property type="term" value="F:protein serine/threonine kinase activity"/>
    <property type="evidence" value="ECO:0007669"/>
    <property type="project" value="TreeGrafter"/>
</dbReference>
<dbReference type="GO" id="GO:0005524">
    <property type="term" value="F:ATP binding"/>
    <property type="evidence" value="ECO:0007669"/>
    <property type="project" value="InterPro"/>
</dbReference>
<reference evidence="2" key="1">
    <citation type="submission" date="2020-01" db="EMBL/GenBank/DDBJ databases">
        <authorList>
            <consortium name="DOE Joint Genome Institute"/>
            <person name="Haridas S."/>
            <person name="Albert R."/>
            <person name="Binder M."/>
            <person name="Bloem J."/>
            <person name="Labutti K."/>
            <person name="Salamov A."/>
            <person name="Andreopoulos B."/>
            <person name="Baker S.E."/>
            <person name="Barry K."/>
            <person name="Bills G."/>
            <person name="Bluhm B.H."/>
            <person name="Cannon C."/>
            <person name="Castanera R."/>
            <person name="Culley D.E."/>
            <person name="Daum C."/>
            <person name="Ezra D."/>
            <person name="Gonzalez J.B."/>
            <person name="Henrissat B."/>
            <person name="Kuo A."/>
            <person name="Liang C."/>
            <person name="Lipzen A."/>
            <person name="Lutzoni F."/>
            <person name="Magnuson J."/>
            <person name="Mondo S."/>
            <person name="Nolan M."/>
            <person name="Ohm R."/>
            <person name="Pangilinan J."/>
            <person name="Park H.-J."/>
            <person name="Ramirez L."/>
            <person name="Alfaro M."/>
            <person name="Sun H."/>
            <person name="Tritt A."/>
            <person name="Yoshinaga Y."/>
            <person name="Zwiers L.-H."/>
            <person name="Turgeon B.G."/>
            <person name="Goodwin S.B."/>
            <person name="Spatafora J.W."/>
            <person name="Crous P.W."/>
            <person name="Grigoriev I.V."/>
        </authorList>
    </citation>
    <scope>NUCLEOTIDE SEQUENCE</scope>
    <source>
        <strain evidence="2">P77</strain>
    </source>
</reference>
<dbReference type="EMBL" id="ML975257">
    <property type="protein sequence ID" value="KAF1837889.1"/>
    <property type="molecule type" value="Genomic_DNA"/>
</dbReference>
<feature type="domain" description="Protein kinase" evidence="1">
    <location>
        <begin position="1"/>
        <end position="167"/>
    </location>
</feature>
<dbReference type="PROSITE" id="PS50011">
    <property type="entry name" value="PROTEIN_KINASE_DOM"/>
    <property type="match status" value="1"/>
</dbReference>
<dbReference type="SUPFAM" id="SSF56112">
    <property type="entry name" value="Protein kinase-like (PK-like)"/>
    <property type="match status" value="1"/>
</dbReference>
<dbReference type="InterPro" id="IPR053235">
    <property type="entry name" value="Ser_Thr_kinase"/>
</dbReference>
<keyword evidence="3" id="KW-1185">Reference proteome</keyword>
<accession>A0A6A5KQH7</accession>
<evidence type="ECO:0000313" key="2">
    <source>
        <dbReference type="EMBL" id="KAF1837889.1"/>
    </source>
</evidence>
<organism evidence="2 3">
    <name type="scientific">Decorospora gaudefroyi</name>
    <dbReference type="NCBI Taxonomy" id="184978"/>
    <lineage>
        <taxon>Eukaryota</taxon>
        <taxon>Fungi</taxon>
        <taxon>Dikarya</taxon>
        <taxon>Ascomycota</taxon>
        <taxon>Pezizomycotina</taxon>
        <taxon>Dothideomycetes</taxon>
        <taxon>Pleosporomycetidae</taxon>
        <taxon>Pleosporales</taxon>
        <taxon>Pleosporineae</taxon>
        <taxon>Pleosporaceae</taxon>
        <taxon>Decorospora</taxon>
    </lineage>
</organism>
<dbReference type="Proteomes" id="UP000800040">
    <property type="component" value="Unassembled WGS sequence"/>
</dbReference>
<dbReference type="InterPro" id="IPR011009">
    <property type="entry name" value="Kinase-like_dom_sf"/>
</dbReference>
<dbReference type="CDD" id="cd00180">
    <property type="entry name" value="PKc"/>
    <property type="match status" value="1"/>
</dbReference>